<dbReference type="EMBL" id="CP110426">
    <property type="protein sequence ID" value="WAQ85922.1"/>
    <property type="molecule type" value="Genomic_DNA"/>
</dbReference>
<dbReference type="RefSeq" id="XP_053021477.1">
    <property type="nucleotide sequence ID" value="XM_053170269.1"/>
</dbReference>
<proteinExistence type="predicted"/>
<evidence type="ECO:0000256" key="1">
    <source>
        <dbReference type="SAM" id="MobiDB-lite"/>
    </source>
</evidence>
<dbReference type="Proteomes" id="UP001164743">
    <property type="component" value="Chromosome 6A"/>
</dbReference>
<reference evidence="3" key="1">
    <citation type="submission" date="2022-10" db="EMBL/GenBank/DDBJ databases">
        <title>Puccinia triticina Genome sequencing and assembly.</title>
        <authorList>
            <person name="Li C."/>
        </authorList>
    </citation>
    <scope>NUCLEOTIDE SEQUENCE</scope>
    <source>
        <strain evidence="3">Pt15</strain>
    </source>
</reference>
<feature type="compositionally biased region" description="Low complexity" evidence="1">
    <location>
        <begin position="185"/>
        <end position="194"/>
    </location>
</feature>
<organism evidence="3 4">
    <name type="scientific">Puccinia triticina</name>
    <dbReference type="NCBI Taxonomy" id="208348"/>
    <lineage>
        <taxon>Eukaryota</taxon>
        <taxon>Fungi</taxon>
        <taxon>Dikarya</taxon>
        <taxon>Basidiomycota</taxon>
        <taxon>Pucciniomycotina</taxon>
        <taxon>Pucciniomycetes</taxon>
        <taxon>Pucciniales</taxon>
        <taxon>Pucciniaceae</taxon>
        <taxon>Puccinia</taxon>
    </lineage>
</organism>
<evidence type="ECO:0000256" key="2">
    <source>
        <dbReference type="SAM" id="Phobius"/>
    </source>
</evidence>
<keyword evidence="4" id="KW-1185">Reference proteome</keyword>
<protein>
    <submittedName>
        <fullName evidence="3">Uncharacterized protein</fullName>
    </submittedName>
</protein>
<feature type="region of interest" description="Disordered" evidence="1">
    <location>
        <begin position="179"/>
        <end position="202"/>
    </location>
</feature>
<accession>A0ABY7CPK5</accession>
<feature type="transmembrane region" description="Helical" evidence="2">
    <location>
        <begin position="6"/>
        <end position="31"/>
    </location>
</feature>
<sequence>MDVSILLQVALSCGVVLLYSVVGNFFLIYLVSEPSNDALHLLRLTNAFCPPRTEPSIFGRDVNNPRENSYYSEDGLFPGQSLFKETPEFISLILLVLCSPHVRVGCGRTEDDFGEDNFSDVLEESSFCLRGRFHSIEQTFASSAHRGCLLDSFEHGHSHRISIKPPAFVHQASVAEITTGDHKSTSSARRSSTTFAPETHHHENEKVNRLFSLITKGTGSHTSQESANRKKSSGFYPNSSCVSEPNGAWGHFADKKKKLFTVRPGINALRRLNQSKQVHQVDQPKLPSHANRIDYMSTVRTRFKLISSKKLSLKPINKAIEPARRVDIHRSSEIDGRRMSSVLFGTA</sequence>
<evidence type="ECO:0000313" key="4">
    <source>
        <dbReference type="Proteomes" id="UP001164743"/>
    </source>
</evidence>
<name>A0ABY7CPK5_9BASI</name>
<dbReference type="GeneID" id="77811164"/>
<keyword evidence="2" id="KW-0812">Transmembrane</keyword>
<evidence type="ECO:0000313" key="3">
    <source>
        <dbReference type="EMBL" id="WAQ85922.1"/>
    </source>
</evidence>
<keyword evidence="2" id="KW-1133">Transmembrane helix</keyword>
<gene>
    <name evidence="3" type="ORF">PtA15_6A551</name>
</gene>
<keyword evidence="2" id="KW-0472">Membrane</keyword>